<gene>
    <name evidence="2" type="ORF">AEK19_MT1378</name>
</gene>
<proteinExistence type="predicted"/>
<sequence>MLSTQCNSALAAVHSFQSLELVVRVLLSSPLRKVKRPNPLSTIPKQRQKRRAT</sequence>
<organism evidence="2">
    <name type="scientific">Utricularia reniformis</name>
    <dbReference type="NCBI Taxonomy" id="192314"/>
    <lineage>
        <taxon>Eukaryota</taxon>
        <taxon>Viridiplantae</taxon>
        <taxon>Streptophyta</taxon>
        <taxon>Embryophyta</taxon>
        <taxon>Tracheophyta</taxon>
        <taxon>Spermatophyta</taxon>
        <taxon>Magnoliopsida</taxon>
        <taxon>eudicotyledons</taxon>
        <taxon>Gunneridae</taxon>
        <taxon>Pentapetalae</taxon>
        <taxon>asterids</taxon>
        <taxon>lamiids</taxon>
        <taxon>Lamiales</taxon>
        <taxon>Lentibulariaceae</taxon>
        <taxon>Utricularia</taxon>
    </lineage>
</organism>
<accession>A0A1Y0B2F8</accession>
<geneLocation type="mitochondrion" evidence="2"/>
<dbReference type="AlphaFoldDB" id="A0A1Y0B2F8"/>
<evidence type="ECO:0000256" key="1">
    <source>
        <dbReference type="SAM" id="MobiDB-lite"/>
    </source>
</evidence>
<evidence type="ECO:0000313" key="2">
    <source>
        <dbReference type="EMBL" id="ART31574.1"/>
    </source>
</evidence>
<reference evidence="2" key="1">
    <citation type="submission" date="2017-03" db="EMBL/GenBank/DDBJ databases">
        <title>The mitochondrial genome of the carnivorous plant Utricularia reniformis (Lentibulariaceae): structure, comparative analysis and evolutionary landmarks.</title>
        <authorList>
            <person name="Silva S.R."/>
            <person name="Alvarenga D.O."/>
            <person name="Michael T.P."/>
            <person name="Miranda V.F.O."/>
            <person name="Varani A.M."/>
        </authorList>
    </citation>
    <scope>NUCLEOTIDE SEQUENCE</scope>
</reference>
<dbReference type="EMBL" id="KY774314">
    <property type="protein sequence ID" value="ART31574.1"/>
    <property type="molecule type" value="Genomic_DNA"/>
</dbReference>
<keyword evidence="2" id="KW-0496">Mitochondrion</keyword>
<protein>
    <submittedName>
        <fullName evidence="2">Uncharacterized protein</fullName>
    </submittedName>
</protein>
<feature type="region of interest" description="Disordered" evidence="1">
    <location>
        <begin position="34"/>
        <end position="53"/>
    </location>
</feature>
<name>A0A1Y0B2F8_9LAMI</name>